<evidence type="ECO:0000313" key="1">
    <source>
        <dbReference type="EMBL" id="EPS99285.1"/>
    </source>
</evidence>
<gene>
    <name evidence="1" type="ORF">FOMPIDRAFT_1017190</name>
</gene>
<organism evidence="1 2">
    <name type="scientific">Fomitopsis schrenkii</name>
    <name type="common">Brown rot fungus</name>
    <dbReference type="NCBI Taxonomy" id="2126942"/>
    <lineage>
        <taxon>Eukaryota</taxon>
        <taxon>Fungi</taxon>
        <taxon>Dikarya</taxon>
        <taxon>Basidiomycota</taxon>
        <taxon>Agaricomycotina</taxon>
        <taxon>Agaricomycetes</taxon>
        <taxon>Polyporales</taxon>
        <taxon>Fomitopsis</taxon>
    </lineage>
</organism>
<dbReference type="HOGENOM" id="CLU_1161164_0_0_1"/>
<protein>
    <submittedName>
        <fullName evidence="1">Uncharacterized protein</fullName>
    </submittedName>
</protein>
<keyword evidence="2" id="KW-1185">Reference proteome</keyword>
<dbReference type="EMBL" id="KE504158">
    <property type="protein sequence ID" value="EPS99285.1"/>
    <property type="molecule type" value="Genomic_DNA"/>
</dbReference>
<accession>S8FCJ0</accession>
<evidence type="ECO:0000313" key="2">
    <source>
        <dbReference type="Proteomes" id="UP000015241"/>
    </source>
</evidence>
<sequence>MPPSTLHATDEDGHAEARRIALLVCHHHEHPPVAISQRLLGEGAEELDFAEKLSVAEVEDLERRGNVVRALDWDDDKLTVGVNDGVQVDGEGGLFATRIWICWVLQGRRTGLDSVTAIVEGGLGNAKNDDRRHTMSHMISQPIKAIHTLQNAGKGSSRNIIVYGAQDAEVTQACVQNEGSMECTKSTAIDHRMIPSAQAHGPLHDRKPALDDQMLLHTPFLHPYIRQEAPQHPELASSE</sequence>
<reference evidence="1 2" key="1">
    <citation type="journal article" date="2012" name="Science">
        <title>The Paleozoic origin of enzymatic lignin decomposition reconstructed from 31 fungal genomes.</title>
        <authorList>
            <person name="Floudas D."/>
            <person name="Binder M."/>
            <person name="Riley R."/>
            <person name="Barry K."/>
            <person name="Blanchette R.A."/>
            <person name="Henrissat B."/>
            <person name="Martinez A.T."/>
            <person name="Otillar R."/>
            <person name="Spatafora J.W."/>
            <person name="Yadav J.S."/>
            <person name="Aerts A."/>
            <person name="Benoit I."/>
            <person name="Boyd A."/>
            <person name="Carlson A."/>
            <person name="Copeland A."/>
            <person name="Coutinho P.M."/>
            <person name="de Vries R.P."/>
            <person name="Ferreira P."/>
            <person name="Findley K."/>
            <person name="Foster B."/>
            <person name="Gaskell J."/>
            <person name="Glotzer D."/>
            <person name="Gorecki P."/>
            <person name="Heitman J."/>
            <person name="Hesse C."/>
            <person name="Hori C."/>
            <person name="Igarashi K."/>
            <person name="Jurgens J.A."/>
            <person name="Kallen N."/>
            <person name="Kersten P."/>
            <person name="Kohler A."/>
            <person name="Kuees U."/>
            <person name="Kumar T.K.A."/>
            <person name="Kuo A."/>
            <person name="LaButti K."/>
            <person name="Larrondo L.F."/>
            <person name="Lindquist E."/>
            <person name="Ling A."/>
            <person name="Lombard V."/>
            <person name="Lucas S."/>
            <person name="Lundell T."/>
            <person name="Martin R."/>
            <person name="McLaughlin D.J."/>
            <person name="Morgenstern I."/>
            <person name="Morin E."/>
            <person name="Murat C."/>
            <person name="Nagy L.G."/>
            <person name="Nolan M."/>
            <person name="Ohm R.A."/>
            <person name="Patyshakuliyeva A."/>
            <person name="Rokas A."/>
            <person name="Ruiz-Duenas F.J."/>
            <person name="Sabat G."/>
            <person name="Salamov A."/>
            <person name="Samejima M."/>
            <person name="Schmutz J."/>
            <person name="Slot J.C."/>
            <person name="St John F."/>
            <person name="Stenlid J."/>
            <person name="Sun H."/>
            <person name="Sun S."/>
            <person name="Syed K."/>
            <person name="Tsang A."/>
            <person name="Wiebenga A."/>
            <person name="Young D."/>
            <person name="Pisabarro A."/>
            <person name="Eastwood D.C."/>
            <person name="Martin F."/>
            <person name="Cullen D."/>
            <person name="Grigoriev I.V."/>
            <person name="Hibbett D.S."/>
        </authorList>
    </citation>
    <scope>NUCLEOTIDE SEQUENCE</scope>
    <source>
        <strain evidence="2">FP-58527</strain>
    </source>
</reference>
<dbReference type="Proteomes" id="UP000015241">
    <property type="component" value="Unassembled WGS sequence"/>
</dbReference>
<name>S8FCJ0_FOMSC</name>
<dbReference type="InParanoid" id="S8FCJ0"/>
<dbReference type="AlphaFoldDB" id="S8FCJ0"/>
<proteinExistence type="predicted"/>